<feature type="chain" id="PRO_5045830201" description="S-layer protein" evidence="1">
    <location>
        <begin position="21"/>
        <end position="336"/>
    </location>
</feature>
<dbReference type="EMBL" id="BMOD01000003">
    <property type="protein sequence ID" value="GGJ29064.1"/>
    <property type="molecule type" value="Genomic_DNA"/>
</dbReference>
<evidence type="ECO:0000313" key="4">
    <source>
        <dbReference type="EMBL" id="GGJ29064.1"/>
    </source>
</evidence>
<feature type="domain" description="PEGA" evidence="2">
    <location>
        <begin position="275"/>
        <end position="334"/>
    </location>
</feature>
<feature type="domain" description="DUF4384" evidence="3">
    <location>
        <begin position="55"/>
        <end position="135"/>
    </location>
</feature>
<keyword evidence="1" id="KW-0732">Signal</keyword>
<feature type="signal peptide" evidence="1">
    <location>
        <begin position="1"/>
        <end position="20"/>
    </location>
</feature>
<dbReference type="Pfam" id="PF08308">
    <property type="entry name" value="PEGA"/>
    <property type="match status" value="2"/>
</dbReference>
<keyword evidence="5" id="KW-1185">Reference proteome</keyword>
<protein>
    <recommendedName>
        <fullName evidence="6">S-layer protein</fullName>
    </recommendedName>
</protein>
<dbReference type="Proteomes" id="UP000632222">
    <property type="component" value="Unassembled WGS sequence"/>
</dbReference>
<evidence type="ECO:0008006" key="6">
    <source>
        <dbReference type="Google" id="ProtNLM"/>
    </source>
</evidence>
<feature type="domain" description="PEGA" evidence="2">
    <location>
        <begin position="194"/>
        <end position="262"/>
    </location>
</feature>
<evidence type="ECO:0000259" key="3">
    <source>
        <dbReference type="Pfam" id="PF14326"/>
    </source>
</evidence>
<dbReference type="Pfam" id="PF14326">
    <property type="entry name" value="DUF4384"/>
    <property type="match status" value="1"/>
</dbReference>
<dbReference type="PANTHER" id="PTHR36194">
    <property type="entry name" value="S-LAYER-LIKE PROTEIN"/>
    <property type="match status" value="1"/>
</dbReference>
<accession>A0ABQ2CX35</accession>
<reference evidence="5" key="1">
    <citation type="journal article" date="2019" name="Int. J. Syst. Evol. Microbiol.">
        <title>The Global Catalogue of Microorganisms (GCM) 10K type strain sequencing project: providing services to taxonomists for standard genome sequencing and annotation.</title>
        <authorList>
            <consortium name="The Broad Institute Genomics Platform"/>
            <consortium name="The Broad Institute Genome Sequencing Center for Infectious Disease"/>
            <person name="Wu L."/>
            <person name="Ma J."/>
        </authorList>
    </citation>
    <scope>NUCLEOTIDE SEQUENCE [LARGE SCALE GENOMIC DNA]</scope>
    <source>
        <strain evidence="5">JCM 14370</strain>
    </source>
</reference>
<name>A0ABQ2CX35_9DEIO</name>
<dbReference type="InterPro" id="IPR025493">
    <property type="entry name" value="DUF4384"/>
</dbReference>
<evidence type="ECO:0000256" key="1">
    <source>
        <dbReference type="SAM" id="SignalP"/>
    </source>
</evidence>
<organism evidence="4 5">
    <name type="scientific">Deinococcus roseus</name>
    <dbReference type="NCBI Taxonomy" id="392414"/>
    <lineage>
        <taxon>Bacteria</taxon>
        <taxon>Thermotogati</taxon>
        <taxon>Deinococcota</taxon>
        <taxon>Deinococci</taxon>
        <taxon>Deinococcales</taxon>
        <taxon>Deinococcaceae</taxon>
        <taxon>Deinococcus</taxon>
    </lineage>
</organism>
<evidence type="ECO:0000313" key="5">
    <source>
        <dbReference type="Proteomes" id="UP000632222"/>
    </source>
</evidence>
<gene>
    <name evidence="4" type="ORF">GCM10008938_13950</name>
</gene>
<evidence type="ECO:0000259" key="2">
    <source>
        <dbReference type="Pfam" id="PF08308"/>
    </source>
</evidence>
<sequence length="336" mass="36163">MKHILTGLLLFGTLAPVAMAAPQISPQRIIVNPIQTSLEVNVSLNKAADNSGYATYVPGEKVQIKATVNEDAYLYIFSVDVAGEVTQIFPNDYAGDNFVAGGQTVSLPGANDDYTLETDSDIGVGKVFAVASRNPLDFNDILDIKQNAAFAVYSGGGQDAFAREVSGILNSIADNDWNSDVALYRTRKAEAASGELKVVTNANNAQVYLDGRLVGDAGVTLAKLTPGSYQLKVVAPGYVTYSAPITIKQDRLINLTVNLRQTPSTKANLNLVLNVKTAKIYMNGQYLGNSQNGKFTTSLLKNKQYKVSVVAQGYTNFAAYVKLTGNKTLYINLRPR</sequence>
<proteinExistence type="predicted"/>
<dbReference type="PANTHER" id="PTHR36194:SF1">
    <property type="entry name" value="S-LAYER-LIKE PROTEIN"/>
    <property type="match status" value="1"/>
</dbReference>
<dbReference type="InterPro" id="IPR013229">
    <property type="entry name" value="PEGA"/>
</dbReference>
<dbReference type="RefSeq" id="WP_189001747.1">
    <property type="nucleotide sequence ID" value="NZ_BMOD01000003.1"/>
</dbReference>
<comment type="caution">
    <text evidence="4">The sequence shown here is derived from an EMBL/GenBank/DDBJ whole genome shotgun (WGS) entry which is preliminary data.</text>
</comment>